<keyword evidence="2" id="KW-0808">Transferase</keyword>
<evidence type="ECO:0000259" key="1">
    <source>
        <dbReference type="Pfam" id="PF13302"/>
    </source>
</evidence>
<accession>A0A4R6AN96</accession>
<dbReference type="SUPFAM" id="SSF55729">
    <property type="entry name" value="Acyl-CoA N-acyltransferases (Nat)"/>
    <property type="match status" value="1"/>
</dbReference>
<dbReference type="AlphaFoldDB" id="A0A4R6AN96"/>
<dbReference type="InterPro" id="IPR000182">
    <property type="entry name" value="GNAT_dom"/>
</dbReference>
<name>A0A4R6AN96_9RHOB</name>
<dbReference type="InterPro" id="IPR016181">
    <property type="entry name" value="Acyl_CoA_acyltransferase"/>
</dbReference>
<evidence type="ECO:0000313" key="3">
    <source>
        <dbReference type="Proteomes" id="UP000294562"/>
    </source>
</evidence>
<proteinExistence type="predicted"/>
<dbReference type="Pfam" id="PF13302">
    <property type="entry name" value="Acetyltransf_3"/>
    <property type="match status" value="1"/>
</dbReference>
<gene>
    <name evidence="2" type="ORF">E2L05_17000</name>
</gene>
<dbReference type="OrthoDB" id="7960624at2"/>
<sequence>MENTSEIEFVRLTDISLEAIISHMNDPRVAAHMPLLTSKWTLEDAKKFVIGKEDTWQRDGLGHWAILSDGAYVGWGGFQKEGEDWDFGLVLMPDHFGLGIRISRKAIEFASVDPRIDFVTFLLPPSRKNLGALSRGGAKFVENIEYDGEVFKKFRLETTCQTHPSD</sequence>
<protein>
    <submittedName>
        <fullName evidence="2">N-acetyltransferase</fullName>
    </submittedName>
</protein>
<feature type="domain" description="N-acetyltransferase" evidence="1">
    <location>
        <begin position="11"/>
        <end position="119"/>
    </location>
</feature>
<dbReference type="GO" id="GO:0016747">
    <property type="term" value="F:acyltransferase activity, transferring groups other than amino-acyl groups"/>
    <property type="evidence" value="ECO:0007669"/>
    <property type="project" value="InterPro"/>
</dbReference>
<organism evidence="2 3">
    <name type="scientific">Meridianimarinicoccus aquatilis</name>
    <dbReference type="NCBI Taxonomy" id="2552766"/>
    <lineage>
        <taxon>Bacteria</taxon>
        <taxon>Pseudomonadati</taxon>
        <taxon>Pseudomonadota</taxon>
        <taxon>Alphaproteobacteria</taxon>
        <taxon>Rhodobacterales</taxon>
        <taxon>Paracoccaceae</taxon>
        <taxon>Meridianimarinicoccus</taxon>
    </lineage>
</organism>
<dbReference type="RefSeq" id="WP_133344034.1">
    <property type="nucleotide sequence ID" value="NZ_SMZO01000055.1"/>
</dbReference>
<evidence type="ECO:0000313" key="2">
    <source>
        <dbReference type="EMBL" id="TDL84882.1"/>
    </source>
</evidence>
<dbReference type="EMBL" id="SMZO01000055">
    <property type="protein sequence ID" value="TDL84882.1"/>
    <property type="molecule type" value="Genomic_DNA"/>
</dbReference>
<comment type="caution">
    <text evidence="2">The sequence shown here is derived from an EMBL/GenBank/DDBJ whole genome shotgun (WGS) entry which is preliminary data.</text>
</comment>
<keyword evidence="3" id="KW-1185">Reference proteome</keyword>
<dbReference type="Gene3D" id="3.40.630.30">
    <property type="match status" value="1"/>
</dbReference>
<reference evidence="2 3" key="1">
    <citation type="submission" date="2019-03" db="EMBL/GenBank/DDBJ databases">
        <title>Rhodobacteraceae bacterium SM1902, a new member of the family Rhodobacteraceae isolated from Yantai.</title>
        <authorList>
            <person name="Sun Y."/>
        </authorList>
    </citation>
    <scope>NUCLEOTIDE SEQUENCE [LARGE SCALE GENOMIC DNA]</scope>
    <source>
        <strain evidence="2 3">SM1902</strain>
    </source>
</reference>
<dbReference type="Proteomes" id="UP000294562">
    <property type="component" value="Unassembled WGS sequence"/>
</dbReference>